<keyword evidence="5 7" id="KW-1133">Transmembrane helix</keyword>
<evidence type="ECO:0000256" key="5">
    <source>
        <dbReference type="ARBA" id="ARBA00022989"/>
    </source>
</evidence>
<comment type="subcellular location">
    <subcellularLocation>
        <location evidence="1">Membrane</location>
        <topology evidence="1">Multi-pass membrane protein</topology>
    </subcellularLocation>
</comment>
<evidence type="ECO:0000256" key="1">
    <source>
        <dbReference type="ARBA" id="ARBA00004141"/>
    </source>
</evidence>
<evidence type="ECO:0000259" key="8">
    <source>
        <dbReference type="Pfam" id="PF01694"/>
    </source>
</evidence>
<evidence type="ECO:0000313" key="10">
    <source>
        <dbReference type="Proteomes" id="UP000295453"/>
    </source>
</evidence>
<dbReference type="InterPro" id="IPR050925">
    <property type="entry name" value="Rhomboid_protease_S54"/>
</dbReference>
<protein>
    <submittedName>
        <fullName evidence="9">Rhomboid family intramembrane serine protease</fullName>
    </submittedName>
</protein>
<proteinExistence type="inferred from homology"/>
<keyword evidence="6 7" id="KW-0472">Membrane</keyword>
<evidence type="ECO:0000256" key="7">
    <source>
        <dbReference type="SAM" id="Phobius"/>
    </source>
</evidence>
<feature type="transmembrane region" description="Helical" evidence="7">
    <location>
        <begin position="170"/>
        <end position="191"/>
    </location>
</feature>
<accession>A0A4R1CGZ3</accession>
<dbReference type="GO" id="GO:0016020">
    <property type="term" value="C:membrane"/>
    <property type="evidence" value="ECO:0007669"/>
    <property type="project" value="UniProtKB-SubCell"/>
</dbReference>
<organism evidence="9 10">
    <name type="scientific">Nocardioides jejuensis</name>
    <dbReference type="NCBI Taxonomy" id="2502782"/>
    <lineage>
        <taxon>Bacteria</taxon>
        <taxon>Bacillati</taxon>
        <taxon>Actinomycetota</taxon>
        <taxon>Actinomycetes</taxon>
        <taxon>Propionibacteriales</taxon>
        <taxon>Nocardioidaceae</taxon>
        <taxon>Nocardioides</taxon>
    </lineage>
</organism>
<feature type="domain" description="Peptidase S54 rhomboid" evidence="8">
    <location>
        <begin position="104"/>
        <end position="235"/>
    </location>
</feature>
<feature type="transmembrane region" description="Helical" evidence="7">
    <location>
        <begin position="198"/>
        <end position="216"/>
    </location>
</feature>
<evidence type="ECO:0000256" key="2">
    <source>
        <dbReference type="ARBA" id="ARBA00009045"/>
    </source>
</evidence>
<dbReference type="EMBL" id="SJZJ01000003">
    <property type="protein sequence ID" value="TCJ30653.1"/>
    <property type="molecule type" value="Genomic_DNA"/>
</dbReference>
<feature type="transmembrane region" description="Helical" evidence="7">
    <location>
        <begin position="113"/>
        <end position="133"/>
    </location>
</feature>
<evidence type="ECO:0000256" key="3">
    <source>
        <dbReference type="ARBA" id="ARBA00022692"/>
    </source>
</evidence>
<dbReference type="SUPFAM" id="SSF144091">
    <property type="entry name" value="Rhomboid-like"/>
    <property type="match status" value="1"/>
</dbReference>
<dbReference type="InterPro" id="IPR022764">
    <property type="entry name" value="Peptidase_S54_rhomboid_dom"/>
</dbReference>
<dbReference type="GO" id="GO:0004252">
    <property type="term" value="F:serine-type endopeptidase activity"/>
    <property type="evidence" value="ECO:0007669"/>
    <property type="project" value="InterPro"/>
</dbReference>
<dbReference type="PANTHER" id="PTHR43731:SF14">
    <property type="entry name" value="PRESENILIN-ASSOCIATED RHOMBOID-LIKE PROTEIN, MITOCHONDRIAL"/>
    <property type="match status" value="1"/>
</dbReference>
<evidence type="ECO:0000256" key="6">
    <source>
        <dbReference type="ARBA" id="ARBA00023136"/>
    </source>
</evidence>
<dbReference type="OrthoDB" id="9807874at2"/>
<dbReference type="GO" id="GO:0006508">
    <property type="term" value="P:proteolysis"/>
    <property type="evidence" value="ECO:0007669"/>
    <property type="project" value="UniProtKB-KW"/>
</dbReference>
<comment type="similarity">
    <text evidence="2">Belongs to the peptidase S54 family.</text>
</comment>
<dbReference type="Proteomes" id="UP000295453">
    <property type="component" value="Unassembled WGS sequence"/>
</dbReference>
<feature type="transmembrane region" description="Helical" evidence="7">
    <location>
        <begin position="246"/>
        <end position="265"/>
    </location>
</feature>
<dbReference type="Pfam" id="PF01694">
    <property type="entry name" value="Rhomboid"/>
    <property type="match status" value="1"/>
</dbReference>
<evidence type="ECO:0000313" key="9">
    <source>
        <dbReference type="EMBL" id="TCJ30653.1"/>
    </source>
</evidence>
<feature type="transmembrane region" description="Helical" evidence="7">
    <location>
        <begin position="145"/>
        <end position="164"/>
    </location>
</feature>
<sequence>MRSAAVGFQCPECVKDGARQTRSGRSAYGGARVANPSLTSGVLIAINAAVWLLITATGGAASLWAARLSLIPRASCVQGGGSYPTATEATCPPTATWIHGVADGAWWQLVTSMFTHVEVMHIGFNMLALWFLGPQLELALGRARFVALYLLSGLGGSLAVYWLAPTYTSTLGASGAIFGLMAALLVVAFKVRGDVQSILGWIGINAVITVIGRGSISWQGHLGGFLGGLALMAVFAFAPKGPQRAAWQWGGVALYAVVVVGGLALRTASLA</sequence>
<comment type="caution">
    <text evidence="9">The sequence shown here is derived from an EMBL/GenBank/DDBJ whole genome shotgun (WGS) entry which is preliminary data.</text>
</comment>
<reference evidence="9 10" key="1">
    <citation type="submission" date="2019-03" db="EMBL/GenBank/DDBJ databases">
        <authorList>
            <person name="Kim M.K.M."/>
        </authorList>
    </citation>
    <scope>NUCLEOTIDE SEQUENCE [LARGE SCALE GENOMIC DNA]</scope>
    <source>
        <strain evidence="9 10">18JY15-6</strain>
    </source>
</reference>
<dbReference type="AlphaFoldDB" id="A0A4R1CGZ3"/>
<name>A0A4R1CGZ3_9ACTN</name>
<feature type="transmembrane region" description="Helical" evidence="7">
    <location>
        <begin position="42"/>
        <end position="65"/>
    </location>
</feature>
<dbReference type="InterPro" id="IPR035952">
    <property type="entry name" value="Rhomboid-like_sf"/>
</dbReference>
<keyword evidence="10" id="KW-1185">Reference proteome</keyword>
<keyword evidence="9" id="KW-0645">Protease</keyword>
<keyword evidence="4" id="KW-0378">Hydrolase</keyword>
<evidence type="ECO:0000256" key="4">
    <source>
        <dbReference type="ARBA" id="ARBA00022801"/>
    </source>
</evidence>
<gene>
    <name evidence="9" type="ORF">EPD65_02895</name>
</gene>
<dbReference type="Gene3D" id="1.20.1540.10">
    <property type="entry name" value="Rhomboid-like"/>
    <property type="match status" value="1"/>
</dbReference>
<keyword evidence="3 7" id="KW-0812">Transmembrane</keyword>
<feature type="transmembrane region" description="Helical" evidence="7">
    <location>
        <begin position="222"/>
        <end position="239"/>
    </location>
</feature>
<dbReference type="PANTHER" id="PTHR43731">
    <property type="entry name" value="RHOMBOID PROTEASE"/>
    <property type="match status" value="1"/>
</dbReference>